<organism evidence="3 4">
    <name type="scientific">Streptomyces botrytidirepellens</name>
    <dbReference type="NCBI Taxonomy" id="2486417"/>
    <lineage>
        <taxon>Bacteria</taxon>
        <taxon>Bacillati</taxon>
        <taxon>Actinomycetota</taxon>
        <taxon>Actinomycetes</taxon>
        <taxon>Kitasatosporales</taxon>
        <taxon>Streptomycetaceae</taxon>
        <taxon>Streptomyces</taxon>
    </lineage>
</organism>
<dbReference type="InterPro" id="IPR027417">
    <property type="entry name" value="P-loop_NTPase"/>
</dbReference>
<dbReference type="AlphaFoldDB" id="A0A3M8VIH5"/>
<feature type="region of interest" description="Disordered" evidence="1">
    <location>
        <begin position="571"/>
        <end position="592"/>
    </location>
</feature>
<comment type="caution">
    <text evidence="3">The sequence shown here is derived from an EMBL/GenBank/DDBJ whole genome shotgun (WGS) entry which is preliminary data.</text>
</comment>
<keyword evidence="3" id="KW-0067">ATP-binding</keyword>
<dbReference type="CDD" id="cd00009">
    <property type="entry name" value="AAA"/>
    <property type="match status" value="1"/>
</dbReference>
<evidence type="ECO:0000256" key="1">
    <source>
        <dbReference type="SAM" id="MobiDB-lite"/>
    </source>
</evidence>
<accession>A0A3M8VIH5</accession>
<dbReference type="InterPro" id="IPR041664">
    <property type="entry name" value="AAA_16"/>
</dbReference>
<keyword evidence="4" id="KW-1185">Reference proteome</keyword>
<dbReference type="Pfam" id="PF13191">
    <property type="entry name" value="AAA_16"/>
    <property type="match status" value="1"/>
</dbReference>
<evidence type="ECO:0000313" key="4">
    <source>
        <dbReference type="Proteomes" id="UP000275401"/>
    </source>
</evidence>
<dbReference type="Proteomes" id="UP000275401">
    <property type="component" value="Unassembled WGS sequence"/>
</dbReference>
<proteinExistence type="predicted"/>
<dbReference type="Gene3D" id="3.40.50.300">
    <property type="entry name" value="P-loop containing nucleotide triphosphate hydrolases"/>
    <property type="match status" value="1"/>
</dbReference>
<protein>
    <submittedName>
        <fullName evidence="3">ATP-binding protein</fullName>
    </submittedName>
</protein>
<evidence type="ECO:0000259" key="2">
    <source>
        <dbReference type="Pfam" id="PF13191"/>
    </source>
</evidence>
<feature type="region of interest" description="Disordered" evidence="1">
    <location>
        <begin position="334"/>
        <end position="355"/>
    </location>
</feature>
<dbReference type="GO" id="GO:0005524">
    <property type="term" value="F:ATP binding"/>
    <property type="evidence" value="ECO:0007669"/>
    <property type="project" value="UniProtKB-KW"/>
</dbReference>
<dbReference type="RefSeq" id="WP_123104983.1">
    <property type="nucleotide sequence ID" value="NZ_RIBZ01000332.1"/>
</dbReference>
<dbReference type="EMBL" id="RIBZ01000332">
    <property type="protein sequence ID" value="RNG16677.1"/>
    <property type="molecule type" value="Genomic_DNA"/>
</dbReference>
<gene>
    <name evidence="3" type="ORF">EEJ42_30295</name>
</gene>
<evidence type="ECO:0000313" key="3">
    <source>
        <dbReference type="EMBL" id="RNG16677.1"/>
    </source>
</evidence>
<reference evidence="3 4" key="1">
    <citation type="submission" date="2018-11" db="EMBL/GenBank/DDBJ databases">
        <title>The Potential of Streptomyces as Biocontrol Agents against the Tomato grey mould, Botrytis cinerea (Gray mold) Frontiers in Microbiology.</title>
        <authorList>
            <person name="Li D."/>
        </authorList>
    </citation>
    <scope>NUCLEOTIDE SEQUENCE [LARGE SCALE GENOMIC DNA]</scope>
    <source>
        <strain evidence="3 4">NEAU-LD23</strain>
    </source>
</reference>
<sequence length="706" mass="76082">MTHRDSHSPGSLGEHLRAARQRAFVGRDRELARFRTALDGPADSFTVLFLTGPGGIGKSSLLRRFADEAHAAGLTAVELDGRSGECSPAAFEADAAEVFAADRPVLLVDTFEEYQSLEGWLRDRFLPRLPLGSLVVLAGRQPPSDRWRTDPGWAEILRVVSLPELPRDEAVALLAARGVPPERQAGVLAFAGGNPLALSLAAEVARDADDGNGAWTPAQDVIGTLVSRLVGDVPSTVHRQALEICAHAHMTTEELLRAALPETDPAAPPATDTADLFAWLRGLPFIETGPCGIFPHDVVRETLDADLRWRDPQRYRAMHGRILSHLVAQVQQARGGSGGSVGSRAPGVSSGSGSAAGPALRGLSAAVLYLQRDGFGSNWFGATRPHEVYEDTLRPGDRAAVLELAAREGPEENVAIVRHWLDRQPESFHVYRRSVSGETVGFMSWLRLTEARAADQNADPVIAAAWAHARRTAPPGAGEHLGIARFTVRADPNPSPAGDLMSARIMAEVLTGEGLTWALVVMDDFEAYQRSSFVAHLDAPPLVRVGGRLYGLFGHDQRKVSPDTFLQQTMQLDPAPGDAPAPRTADAPERAQGALSRAEFDAAVRSALRSWHRPDALSASPLLHTGLVARDAADPVEALRDVLAEAAGKLRADRMGEKLHQAVEVTFFEGAPTQESAAARLGVPFSTYRRHLTRGVARVCELLWHR</sequence>
<feature type="compositionally biased region" description="Low complexity" evidence="1">
    <location>
        <begin position="342"/>
        <end position="355"/>
    </location>
</feature>
<keyword evidence="3" id="KW-0547">Nucleotide-binding</keyword>
<dbReference type="SUPFAM" id="SSF52540">
    <property type="entry name" value="P-loop containing nucleoside triphosphate hydrolases"/>
    <property type="match status" value="1"/>
</dbReference>
<name>A0A3M8VIH5_9ACTN</name>
<feature type="domain" description="Orc1-like AAA ATPase" evidence="2">
    <location>
        <begin position="24"/>
        <end position="97"/>
    </location>
</feature>